<name>A0ABU6TH71_9FABA</name>
<protein>
    <recommendedName>
        <fullName evidence="1">RNase H type-1 domain-containing protein</fullName>
    </recommendedName>
</protein>
<dbReference type="Pfam" id="PF13456">
    <property type="entry name" value="RVT_3"/>
    <property type="match status" value="1"/>
</dbReference>
<feature type="non-terminal residue" evidence="2">
    <location>
        <position position="116"/>
    </location>
</feature>
<evidence type="ECO:0000313" key="2">
    <source>
        <dbReference type="EMBL" id="MED6147626.1"/>
    </source>
</evidence>
<evidence type="ECO:0000259" key="1">
    <source>
        <dbReference type="Pfam" id="PF13456"/>
    </source>
</evidence>
<dbReference type="InterPro" id="IPR052929">
    <property type="entry name" value="RNase_H-like_EbsB-rel"/>
</dbReference>
<gene>
    <name evidence="2" type="ORF">PIB30_045539</name>
</gene>
<dbReference type="PANTHER" id="PTHR47074">
    <property type="entry name" value="BNAC02G40300D PROTEIN"/>
    <property type="match status" value="1"/>
</dbReference>
<feature type="domain" description="RNase H type-1" evidence="1">
    <location>
        <begin position="47"/>
        <end position="114"/>
    </location>
</feature>
<sequence length="116" mass="12767">MALKITEDFNKARLVDMRTSPTPQQPPSGALSAISWECPPSHLWKLNVDAAVDRSNSMRIGVVVRDSLGKIATAATWNLEMYLSPSEAEAFACVLGLKLAHECCFFEIVLESDNIE</sequence>
<accession>A0ABU6TH71</accession>
<comment type="caution">
    <text evidence="2">The sequence shown here is derived from an EMBL/GenBank/DDBJ whole genome shotgun (WGS) entry which is preliminary data.</text>
</comment>
<reference evidence="2 3" key="1">
    <citation type="journal article" date="2023" name="Plants (Basel)">
        <title>Bridging the Gap: Combining Genomics and Transcriptomics Approaches to Understand Stylosanthes scabra, an Orphan Legume from the Brazilian Caatinga.</title>
        <authorList>
            <person name="Ferreira-Neto J.R.C."/>
            <person name="da Silva M.D."/>
            <person name="Binneck E."/>
            <person name="de Melo N.F."/>
            <person name="da Silva R.H."/>
            <person name="de Melo A.L.T.M."/>
            <person name="Pandolfi V."/>
            <person name="Bustamante F.O."/>
            <person name="Brasileiro-Vidal A.C."/>
            <person name="Benko-Iseppon A.M."/>
        </authorList>
    </citation>
    <scope>NUCLEOTIDE SEQUENCE [LARGE SCALE GENOMIC DNA]</scope>
    <source>
        <tissue evidence="2">Leaves</tissue>
    </source>
</reference>
<evidence type="ECO:0000313" key="3">
    <source>
        <dbReference type="Proteomes" id="UP001341840"/>
    </source>
</evidence>
<dbReference type="PANTHER" id="PTHR47074:SF11">
    <property type="entry name" value="REVERSE TRANSCRIPTASE-LIKE PROTEIN"/>
    <property type="match status" value="1"/>
</dbReference>
<dbReference type="EMBL" id="JASCZI010090899">
    <property type="protein sequence ID" value="MED6147626.1"/>
    <property type="molecule type" value="Genomic_DNA"/>
</dbReference>
<dbReference type="Proteomes" id="UP001341840">
    <property type="component" value="Unassembled WGS sequence"/>
</dbReference>
<keyword evidence="3" id="KW-1185">Reference proteome</keyword>
<dbReference type="InterPro" id="IPR002156">
    <property type="entry name" value="RNaseH_domain"/>
</dbReference>
<proteinExistence type="predicted"/>
<organism evidence="2 3">
    <name type="scientific">Stylosanthes scabra</name>
    <dbReference type="NCBI Taxonomy" id="79078"/>
    <lineage>
        <taxon>Eukaryota</taxon>
        <taxon>Viridiplantae</taxon>
        <taxon>Streptophyta</taxon>
        <taxon>Embryophyta</taxon>
        <taxon>Tracheophyta</taxon>
        <taxon>Spermatophyta</taxon>
        <taxon>Magnoliopsida</taxon>
        <taxon>eudicotyledons</taxon>
        <taxon>Gunneridae</taxon>
        <taxon>Pentapetalae</taxon>
        <taxon>rosids</taxon>
        <taxon>fabids</taxon>
        <taxon>Fabales</taxon>
        <taxon>Fabaceae</taxon>
        <taxon>Papilionoideae</taxon>
        <taxon>50 kb inversion clade</taxon>
        <taxon>dalbergioids sensu lato</taxon>
        <taxon>Dalbergieae</taxon>
        <taxon>Pterocarpus clade</taxon>
        <taxon>Stylosanthes</taxon>
    </lineage>
</organism>